<feature type="transmembrane region" description="Helical" evidence="1">
    <location>
        <begin position="54"/>
        <end position="76"/>
    </location>
</feature>
<name>A0ABN5LMQ3_9STRE</name>
<evidence type="ECO:0000313" key="2">
    <source>
        <dbReference type="EMBL" id="AWN21322.1"/>
    </source>
</evidence>
<reference evidence="2 3" key="1">
    <citation type="submission" date="2018-05" db="EMBL/GenBank/DDBJ databases">
        <title>Complete genome sequences of Streptococcus sobrinus.</title>
        <authorList>
            <person name="Sales M."/>
            <person name="Jensen P.A."/>
        </authorList>
    </citation>
    <scope>NUCLEOTIDE SEQUENCE [LARGE SCALE GENOMIC DNA]</scope>
    <source>
        <strain evidence="2 3">SL1</strain>
    </source>
</reference>
<dbReference type="Proteomes" id="UP000245369">
    <property type="component" value="Chromosome"/>
</dbReference>
<evidence type="ECO:0000256" key="1">
    <source>
        <dbReference type="SAM" id="Phobius"/>
    </source>
</evidence>
<keyword evidence="3" id="KW-1185">Reference proteome</keyword>
<evidence type="ECO:0008006" key="4">
    <source>
        <dbReference type="Google" id="ProtNLM"/>
    </source>
</evidence>
<protein>
    <recommendedName>
        <fullName evidence="4">YggT family protein</fullName>
    </recommendedName>
</protein>
<sequence length="84" mass="9652">MVFIIVAFSYLVRILSVLLVVYALLSWFPGARESWLGRALEEFFEPLLSPLRRLPLQIAGLDFTIVVAIVILQFLARLLPILFY</sequence>
<evidence type="ECO:0000313" key="3">
    <source>
        <dbReference type="Proteomes" id="UP000245369"/>
    </source>
</evidence>
<organism evidence="2 3">
    <name type="scientific">Streptococcus sobrinus</name>
    <dbReference type="NCBI Taxonomy" id="1310"/>
    <lineage>
        <taxon>Bacteria</taxon>
        <taxon>Bacillati</taxon>
        <taxon>Bacillota</taxon>
        <taxon>Bacilli</taxon>
        <taxon>Lactobacillales</taxon>
        <taxon>Streptococcaceae</taxon>
        <taxon>Streptococcus</taxon>
    </lineage>
</organism>
<gene>
    <name evidence="2" type="ORF">DK182_08170</name>
</gene>
<dbReference type="GeneID" id="93924481"/>
<dbReference type="RefSeq" id="WP_002961214.1">
    <property type="nucleotide sequence ID" value="NZ_CP029490.1"/>
</dbReference>
<accession>A0ABN5LMQ3</accession>
<dbReference type="Pfam" id="PF02325">
    <property type="entry name" value="CCB3_YggT"/>
    <property type="match status" value="1"/>
</dbReference>
<proteinExistence type="predicted"/>
<dbReference type="InterPro" id="IPR003425">
    <property type="entry name" value="CCB3/YggT"/>
</dbReference>
<keyword evidence="1" id="KW-0812">Transmembrane</keyword>
<dbReference type="EMBL" id="CP029490">
    <property type="protein sequence ID" value="AWN21322.1"/>
    <property type="molecule type" value="Genomic_DNA"/>
</dbReference>
<feature type="transmembrane region" description="Helical" evidence="1">
    <location>
        <begin position="7"/>
        <end position="28"/>
    </location>
</feature>
<keyword evidence="1" id="KW-1133">Transmembrane helix</keyword>
<keyword evidence="1" id="KW-0472">Membrane</keyword>